<evidence type="ECO:0000256" key="6">
    <source>
        <dbReference type="SAM" id="SignalP"/>
    </source>
</evidence>
<proteinExistence type="predicted"/>
<keyword evidence="9" id="KW-1185">Reference proteome</keyword>
<dbReference type="InterPro" id="IPR002223">
    <property type="entry name" value="Kunitz_BPTI"/>
</dbReference>
<dbReference type="Gene3D" id="4.10.410.10">
    <property type="entry name" value="Pancreatic trypsin inhibitor Kunitz domain"/>
    <property type="match status" value="3"/>
</dbReference>
<accession>A0A9J6DVR2</accession>
<name>A0A9J6DVR2_RHIMP</name>
<keyword evidence="4" id="KW-0722">Serine protease inhibitor</keyword>
<reference evidence="8" key="1">
    <citation type="journal article" date="2020" name="Cell">
        <title>Large-Scale Comparative Analyses of Tick Genomes Elucidate Their Genetic Diversity and Vector Capacities.</title>
        <authorList>
            <consortium name="Tick Genome and Microbiome Consortium (TIGMIC)"/>
            <person name="Jia N."/>
            <person name="Wang J."/>
            <person name="Shi W."/>
            <person name="Du L."/>
            <person name="Sun Y."/>
            <person name="Zhan W."/>
            <person name="Jiang J.F."/>
            <person name="Wang Q."/>
            <person name="Zhang B."/>
            <person name="Ji P."/>
            <person name="Bell-Sakyi L."/>
            <person name="Cui X.M."/>
            <person name="Yuan T.T."/>
            <person name="Jiang B.G."/>
            <person name="Yang W.F."/>
            <person name="Lam T.T."/>
            <person name="Chang Q.C."/>
            <person name="Ding S.J."/>
            <person name="Wang X.J."/>
            <person name="Zhu J.G."/>
            <person name="Ruan X.D."/>
            <person name="Zhao L."/>
            <person name="Wei J.T."/>
            <person name="Ye R.Z."/>
            <person name="Que T.C."/>
            <person name="Du C.H."/>
            <person name="Zhou Y.H."/>
            <person name="Cheng J.X."/>
            <person name="Dai P.F."/>
            <person name="Guo W.B."/>
            <person name="Han X.H."/>
            <person name="Huang E.J."/>
            <person name="Li L.F."/>
            <person name="Wei W."/>
            <person name="Gao Y.C."/>
            <person name="Liu J.Z."/>
            <person name="Shao H.Z."/>
            <person name="Wang X."/>
            <person name="Wang C.C."/>
            <person name="Yang T.C."/>
            <person name="Huo Q.B."/>
            <person name="Li W."/>
            <person name="Chen H.Y."/>
            <person name="Chen S.E."/>
            <person name="Zhou L.G."/>
            <person name="Ni X.B."/>
            <person name="Tian J.H."/>
            <person name="Sheng Y."/>
            <person name="Liu T."/>
            <person name="Pan Y.S."/>
            <person name="Xia L.Y."/>
            <person name="Li J."/>
            <person name="Zhao F."/>
            <person name="Cao W.C."/>
        </authorList>
    </citation>
    <scope>NUCLEOTIDE SEQUENCE</scope>
    <source>
        <strain evidence="8">Rmic-2018</strain>
    </source>
</reference>
<dbReference type="SUPFAM" id="SSF57362">
    <property type="entry name" value="BPTI-like"/>
    <property type="match status" value="3"/>
</dbReference>
<protein>
    <recommendedName>
        <fullName evidence="7">BPTI/Kunitz inhibitor domain-containing protein</fullName>
    </recommendedName>
</protein>
<dbReference type="SMART" id="SM00131">
    <property type="entry name" value="KU"/>
    <property type="match status" value="2"/>
</dbReference>
<dbReference type="Pfam" id="PF00014">
    <property type="entry name" value="Kunitz_BPTI"/>
    <property type="match status" value="1"/>
</dbReference>
<dbReference type="InterPro" id="IPR036880">
    <property type="entry name" value="Kunitz_BPTI_sf"/>
</dbReference>
<evidence type="ECO:0000256" key="3">
    <source>
        <dbReference type="ARBA" id="ARBA00022690"/>
    </source>
</evidence>
<evidence type="ECO:0000313" key="9">
    <source>
        <dbReference type="Proteomes" id="UP000821866"/>
    </source>
</evidence>
<evidence type="ECO:0000256" key="1">
    <source>
        <dbReference type="ARBA" id="ARBA00004613"/>
    </source>
</evidence>
<keyword evidence="3" id="KW-0646">Protease inhibitor</keyword>
<dbReference type="GO" id="GO:0005615">
    <property type="term" value="C:extracellular space"/>
    <property type="evidence" value="ECO:0007669"/>
    <property type="project" value="TreeGrafter"/>
</dbReference>
<gene>
    <name evidence="8" type="ORF">HPB51_012138</name>
</gene>
<evidence type="ECO:0000256" key="2">
    <source>
        <dbReference type="ARBA" id="ARBA00022525"/>
    </source>
</evidence>
<keyword evidence="6" id="KW-0732">Signal</keyword>
<evidence type="ECO:0000313" key="8">
    <source>
        <dbReference type="EMBL" id="KAH8025816.1"/>
    </source>
</evidence>
<dbReference type="AlphaFoldDB" id="A0A9J6DVR2"/>
<evidence type="ECO:0000256" key="4">
    <source>
        <dbReference type="ARBA" id="ARBA00022900"/>
    </source>
</evidence>
<keyword evidence="5" id="KW-1015">Disulfide bond</keyword>
<sequence length="229" mass="25531">MGTCFLLTVLLVVLAAAVVHFIRPQVALSGKDKDSPICNAPLELTACDNETERYYFHYDPDKLLCLARYQLDPACLEGKNRFTSAAECRKKCITGSPGNYGLPAECAEPVKASPCTDGEIRQREHPYFFDSGNCTLQTGPKCLYGPNRFRSADECRETCLGVEEPACRVPRFQGSCRLSDKRFTHYYDRSLSACISWRTACLGGPNRHESSSACVKTCVRSFLENMLLQ</sequence>
<comment type="caution">
    <text evidence="8">The sequence shown here is derived from an EMBL/GenBank/DDBJ whole genome shotgun (WGS) entry which is preliminary data.</text>
</comment>
<feature type="domain" description="BPTI/Kunitz inhibitor" evidence="7">
    <location>
        <begin position="38"/>
        <end position="92"/>
    </location>
</feature>
<evidence type="ECO:0000256" key="5">
    <source>
        <dbReference type="ARBA" id="ARBA00023157"/>
    </source>
</evidence>
<dbReference type="EMBL" id="JABSTU010000007">
    <property type="protein sequence ID" value="KAH8025816.1"/>
    <property type="molecule type" value="Genomic_DNA"/>
</dbReference>
<dbReference type="Proteomes" id="UP000821866">
    <property type="component" value="Unassembled WGS sequence"/>
</dbReference>
<reference evidence="8" key="2">
    <citation type="submission" date="2021-09" db="EMBL/GenBank/DDBJ databases">
        <authorList>
            <person name="Jia N."/>
            <person name="Wang J."/>
            <person name="Shi W."/>
            <person name="Du L."/>
            <person name="Sun Y."/>
            <person name="Zhan W."/>
            <person name="Jiang J."/>
            <person name="Wang Q."/>
            <person name="Zhang B."/>
            <person name="Ji P."/>
            <person name="Sakyi L.B."/>
            <person name="Cui X."/>
            <person name="Yuan T."/>
            <person name="Jiang B."/>
            <person name="Yang W."/>
            <person name="Lam T.T.-Y."/>
            <person name="Chang Q."/>
            <person name="Ding S."/>
            <person name="Wang X."/>
            <person name="Zhu J."/>
            <person name="Ruan X."/>
            <person name="Zhao L."/>
            <person name="Wei J."/>
            <person name="Que T."/>
            <person name="Du C."/>
            <person name="Cheng J."/>
            <person name="Dai P."/>
            <person name="Han X."/>
            <person name="Huang E."/>
            <person name="Gao Y."/>
            <person name="Liu J."/>
            <person name="Shao H."/>
            <person name="Ye R."/>
            <person name="Li L."/>
            <person name="Wei W."/>
            <person name="Wang X."/>
            <person name="Wang C."/>
            <person name="Huo Q."/>
            <person name="Li W."/>
            <person name="Guo W."/>
            <person name="Chen H."/>
            <person name="Chen S."/>
            <person name="Zhou L."/>
            <person name="Zhou L."/>
            <person name="Ni X."/>
            <person name="Tian J."/>
            <person name="Zhou Y."/>
            <person name="Sheng Y."/>
            <person name="Liu T."/>
            <person name="Pan Y."/>
            <person name="Xia L."/>
            <person name="Li J."/>
            <person name="Zhao F."/>
            <person name="Cao W."/>
        </authorList>
    </citation>
    <scope>NUCLEOTIDE SEQUENCE</scope>
    <source>
        <strain evidence="8">Rmic-2018</strain>
        <tissue evidence="8">Larvae</tissue>
    </source>
</reference>
<dbReference type="GO" id="GO:0004867">
    <property type="term" value="F:serine-type endopeptidase inhibitor activity"/>
    <property type="evidence" value="ECO:0007669"/>
    <property type="project" value="UniProtKB-KW"/>
</dbReference>
<evidence type="ECO:0000259" key="7">
    <source>
        <dbReference type="PROSITE" id="PS50279"/>
    </source>
</evidence>
<comment type="subcellular location">
    <subcellularLocation>
        <location evidence="1">Secreted</location>
    </subcellularLocation>
</comment>
<organism evidence="8 9">
    <name type="scientific">Rhipicephalus microplus</name>
    <name type="common">Cattle tick</name>
    <name type="synonym">Boophilus microplus</name>
    <dbReference type="NCBI Taxonomy" id="6941"/>
    <lineage>
        <taxon>Eukaryota</taxon>
        <taxon>Metazoa</taxon>
        <taxon>Ecdysozoa</taxon>
        <taxon>Arthropoda</taxon>
        <taxon>Chelicerata</taxon>
        <taxon>Arachnida</taxon>
        <taxon>Acari</taxon>
        <taxon>Parasitiformes</taxon>
        <taxon>Ixodida</taxon>
        <taxon>Ixodoidea</taxon>
        <taxon>Ixodidae</taxon>
        <taxon>Rhipicephalinae</taxon>
        <taxon>Rhipicephalus</taxon>
        <taxon>Boophilus</taxon>
    </lineage>
</organism>
<dbReference type="PANTHER" id="PTHR10083:SF217">
    <property type="entry name" value="BOOPHILIN-H2"/>
    <property type="match status" value="1"/>
</dbReference>
<dbReference type="PANTHER" id="PTHR10083">
    <property type="entry name" value="KUNITZ-TYPE PROTEASE INHIBITOR-RELATED"/>
    <property type="match status" value="1"/>
</dbReference>
<keyword evidence="2" id="KW-0964">Secreted</keyword>
<feature type="signal peptide" evidence="6">
    <location>
        <begin position="1"/>
        <end position="21"/>
    </location>
</feature>
<dbReference type="PROSITE" id="PS50279">
    <property type="entry name" value="BPTI_KUNITZ_2"/>
    <property type="match status" value="1"/>
</dbReference>
<dbReference type="InterPro" id="IPR050098">
    <property type="entry name" value="TFPI/VKTCI-like"/>
</dbReference>
<feature type="chain" id="PRO_5039891081" description="BPTI/Kunitz inhibitor domain-containing protein" evidence="6">
    <location>
        <begin position="22"/>
        <end position="229"/>
    </location>
</feature>